<evidence type="ECO:0000259" key="4">
    <source>
        <dbReference type="Pfam" id="PF13874"/>
    </source>
</evidence>
<keyword evidence="3" id="KW-0539">Nucleus</keyword>
<dbReference type="RefSeq" id="XP_068361013.1">
    <property type="nucleotide sequence ID" value="XM_068503334.1"/>
</dbReference>
<name>A0A1J4KES1_9EUKA</name>
<dbReference type="VEuPathDB" id="TrichDB:TRFO_23737"/>
<gene>
    <name evidence="5" type="ORF">TRFO_23737</name>
</gene>
<dbReference type="InterPro" id="IPR024864">
    <property type="entry name" value="Nup54/Nup57/Nup44"/>
</dbReference>
<evidence type="ECO:0000313" key="5">
    <source>
        <dbReference type="EMBL" id="OHT07877.1"/>
    </source>
</evidence>
<dbReference type="Pfam" id="PF13874">
    <property type="entry name" value="Nup54"/>
    <property type="match status" value="1"/>
</dbReference>
<dbReference type="GO" id="GO:0006607">
    <property type="term" value="P:NLS-bearing protein import into nucleus"/>
    <property type="evidence" value="ECO:0007669"/>
    <property type="project" value="TreeGrafter"/>
</dbReference>
<dbReference type="GO" id="GO:0006999">
    <property type="term" value="P:nuclear pore organization"/>
    <property type="evidence" value="ECO:0007669"/>
    <property type="project" value="TreeGrafter"/>
</dbReference>
<evidence type="ECO:0000256" key="3">
    <source>
        <dbReference type="ARBA" id="ARBA00023242"/>
    </source>
</evidence>
<sequence length="286" mass="32879">MIRMVNSCDFNSLSINFWPSITKIMFSGFNFGNTNQQQKPKQVDPLLQRLHKIRDSYDSNNTSYRFQAVVYNQKAASAAGTTSFTTTSTAPKCATADEWAQYQAASPNPEKMEPSMLCGFQDLDKRMDMQASVVELMRKKLKDMQTHISEIRASYNELVKDRLTRLTAQNNEINTSLMELLQKEEVNALSSHPFSKEEHEIYDKLEELKQEIHRPNKYISALNTLNLNAKMARENFEVRPEITVDDETMKRASEVIKTNSEALKALIKVIKKTYKTTDMIMNELNP</sequence>
<dbReference type="PANTHER" id="PTHR13000:SF0">
    <property type="entry name" value="NUCLEOPORIN P54"/>
    <property type="match status" value="1"/>
</dbReference>
<dbReference type="PANTHER" id="PTHR13000">
    <property type="entry name" value="NUCLEOPORIN P54"/>
    <property type="match status" value="1"/>
</dbReference>
<dbReference type="GO" id="GO:0036228">
    <property type="term" value="P:protein localization to nuclear inner membrane"/>
    <property type="evidence" value="ECO:0007669"/>
    <property type="project" value="TreeGrafter"/>
</dbReference>
<protein>
    <recommendedName>
        <fullName evidence="4">Nucleoporin Nup54 alpha-helical domain-containing protein</fullName>
    </recommendedName>
</protein>
<keyword evidence="6" id="KW-1185">Reference proteome</keyword>
<feature type="domain" description="Nucleoporin Nup54 alpha-helical" evidence="4">
    <location>
        <begin position="94"/>
        <end position="225"/>
    </location>
</feature>
<evidence type="ECO:0000256" key="1">
    <source>
        <dbReference type="ARBA" id="ARBA00004123"/>
    </source>
</evidence>
<evidence type="ECO:0000313" key="6">
    <source>
        <dbReference type="Proteomes" id="UP000179807"/>
    </source>
</evidence>
<dbReference type="Proteomes" id="UP000179807">
    <property type="component" value="Unassembled WGS sequence"/>
</dbReference>
<dbReference type="GO" id="GO:0017056">
    <property type="term" value="F:structural constituent of nuclear pore"/>
    <property type="evidence" value="ECO:0007669"/>
    <property type="project" value="TreeGrafter"/>
</dbReference>
<dbReference type="OrthoDB" id="6162375at2759"/>
<reference evidence="5" key="1">
    <citation type="submission" date="2016-10" db="EMBL/GenBank/DDBJ databases">
        <authorList>
            <person name="Benchimol M."/>
            <person name="Almeida L.G."/>
            <person name="Vasconcelos A.T."/>
            <person name="Perreira-Neves A."/>
            <person name="Rosa I.A."/>
            <person name="Tasca T."/>
            <person name="Bogo M.R."/>
            <person name="de Souza W."/>
        </authorList>
    </citation>
    <scope>NUCLEOTIDE SEQUENCE [LARGE SCALE GENOMIC DNA]</scope>
    <source>
        <strain evidence="5">K</strain>
    </source>
</reference>
<accession>A0A1J4KES1</accession>
<evidence type="ECO:0000256" key="2">
    <source>
        <dbReference type="ARBA" id="ARBA00022448"/>
    </source>
</evidence>
<comment type="subcellular location">
    <subcellularLocation>
        <location evidence="1">Nucleus</location>
    </subcellularLocation>
</comment>
<dbReference type="GeneID" id="94838038"/>
<keyword evidence="2" id="KW-0813">Transport</keyword>
<comment type="caution">
    <text evidence="5">The sequence shown here is derived from an EMBL/GenBank/DDBJ whole genome shotgun (WGS) entry which is preliminary data.</text>
</comment>
<dbReference type="GO" id="GO:0044613">
    <property type="term" value="C:nuclear pore central transport channel"/>
    <property type="evidence" value="ECO:0007669"/>
    <property type="project" value="TreeGrafter"/>
</dbReference>
<dbReference type="InterPro" id="IPR025712">
    <property type="entry name" value="Nup54_alpha-helical_dom"/>
</dbReference>
<dbReference type="AlphaFoldDB" id="A0A1J4KES1"/>
<proteinExistence type="predicted"/>
<dbReference type="EMBL" id="MLAK01000683">
    <property type="protein sequence ID" value="OHT07877.1"/>
    <property type="molecule type" value="Genomic_DNA"/>
</dbReference>
<organism evidence="5 6">
    <name type="scientific">Tritrichomonas foetus</name>
    <dbReference type="NCBI Taxonomy" id="1144522"/>
    <lineage>
        <taxon>Eukaryota</taxon>
        <taxon>Metamonada</taxon>
        <taxon>Parabasalia</taxon>
        <taxon>Tritrichomonadida</taxon>
        <taxon>Tritrichomonadidae</taxon>
        <taxon>Tritrichomonas</taxon>
    </lineage>
</organism>